<comment type="caution">
    <text evidence="2">The sequence shown here is derived from an EMBL/GenBank/DDBJ whole genome shotgun (WGS) entry which is preliminary data.</text>
</comment>
<feature type="compositionally biased region" description="Basic and acidic residues" evidence="1">
    <location>
        <begin position="137"/>
        <end position="155"/>
    </location>
</feature>
<protein>
    <submittedName>
        <fullName evidence="2">Uncharacterized protein</fullName>
    </submittedName>
</protein>
<feature type="region of interest" description="Disordered" evidence="1">
    <location>
        <begin position="79"/>
        <end position="175"/>
    </location>
</feature>
<accession>A0ABR1J386</accession>
<evidence type="ECO:0000313" key="2">
    <source>
        <dbReference type="EMBL" id="KAK7449248.1"/>
    </source>
</evidence>
<proteinExistence type="predicted"/>
<name>A0ABR1J386_9AGAR</name>
<sequence>MSSQALYINTTQYNMNKIIKPTPTVPAIPVTHTRRGSDNLAIPKPHTKNAPNSKSDRLAADARKLQELLASVRPWETVGHVDPWSPISSRATTPSLTPDDGRSPTSSRRSSFISSTSPSHARRPSFASGLSESLTRVSEEQARQKTEMLKSELKPKLAQASKSQAKMPSSAPSRQEVDAFRLLACSVNGVPYRFFK</sequence>
<feature type="compositionally biased region" description="Polar residues" evidence="1">
    <location>
        <begin position="160"/>
        <end position="173"/>
    </location>
</feature>
<feature type="compositionally biased region" description="Polar residues" evidence="1">
    <location>
        <begin position="86"/>
        <end position="96"/>
    </location>
</feature>
<feature type="compositionally biased region" description="Low complexity" evidence="1">
    <location>
        <begin position="103"/>
        <end position="119"/>
    </location>
</feature>
<keyword evidence="3" id="KW-1185">Reference proteome</keyword>
<evidence type="ECO:0000313" key="3">
    <source>
        <dbReference type="Proteomes" id="UP001498398"/>
    </source>
</evidence>
<reference evidence="2 3" key="1">
    <citation type="submission" date="2024-01" db="EMBL/GenBank/DDBJ databases">
        <title>A draft genome for the cacao thread blight pathogen Marasmiellus scandens.</title>
        <authorList>
            <person name="Baruah I.K."/>
            <person name="Leung J."/>
            <person name="Bukari Y."/>
            <person name="Amoako-Attah I."/>
            <person name="Meinhardt L.W."/>
            <person name="Bailey B.A."/>
            <person name="Cohen S.P."/>
        </authorList>
    </citation>
    <scope>NUCLEOTIDE SEQUENCE [LARGE SCALE GENOMIC DNA]</scope>
    <source>
        <strain evidence="2 3">GH-19</strain>
    </source>
</reference>
<gene>
    <name evidence="2" type="ORF">VKT23_013393</name>
</gene>
<organism evidence="2 3">
    <name type="scientific">Marasmiellus scandens</name>
    <dbReference type="NCBI Taxonomy" id="2682957"/>
    <lineage>
        <taxon>Eukaryota</taxon>
        <taxon>Fungi</taxon>
        <taxon>Dikarya</taxon>
        <taxon>Basidiomycota</taxon>
        <taxon>Agaricomycotina</taxon>
        <taxon>Agaricomycetes</taxon>
        <taxon>Agaricomycetidae</taxon>
        <taxon>Agaricales</taxon>
        <taxon>Marasmiineae</taxon>
        <taxon>Omphalotaceae</taxon>
        <taxon>Marasmiellus</taxon>
    </lineage>
</organism>
<dbReference type="EMBL" id="JBANRG010000036">
    <property type="protein sequence ID" value="KAK7449248.1"/>
    <property type="molecule type" value="Genomic_DNA"/>
</dbReference>
<evidence type="ECO:0000256" key="1">
    <source>
        <dbReference type="SAM" id="MobiDB-lite"/>
    </source>
</evidence>
<dbReference type="Proteomes" id="UP001498398">
    <property type="component" value="Unassembled WGS sequence"/>
</dbReference>
<feature type="region of interest" description="Disordered" evidence="1">
    <location>
        <begin position="28"/>
        <end position="56"/>
    </location>
</feature>